<dbReference type="GO" id="GO:0005524">
    <property type="term" value="F:ATP binding"/>
    <property type="evidence" value="ECO:0007669"/>
    <property type="project" value="UniProtKB-UniRule"/>
</dbReference>
<evidence type="ECO:0000256" key="14">
    <source>
        <dbReference type="HAMAP-Rule" id="MF_00138"/>
    </source>
</evidence>
<dbReference type="NCBIfam" id="TIGR00877">
    <property type="entry name" value="purD"/>
    <property type="match status" value="1"/>
</dbReference>
<dbReference type="SMART" id="SM01210">
    <property type="entry name" value="GARS_C"/>
    <property type="match status" value="1"/>
</dbReference>
<evidence type="ECO:0000256" key="6">
    <source>
        <dbReference type="ARBA" id="ARBA00022723"/>
    </source>
</evidence>
<dbReference type="GO" id="GO:0004637">
    <property type="term" value="F:phosphoribosylamine-glycine ligase activity"/>
    <property type="evidence" value="ECO:0007669"/>
    <property type="project" value="UniProtKB-UniRule"/>
</dbReference>
<dbReference type="FunFam" id="3.90.600.10:FF:000001">
    <property type="entry name" value="Trifunctional purine biosynthetic protein adenosine-3"/>
    <property type="match status" value="1"/>
</dbReference>
<evidence type="ECO:0000313" key="17">
    <source>
        <dbReference type="EMBL" id="ACX51475.1"/>
    </source>
</evidence>
<evidence type="ECO:0000259" key="16">
    <source>
        <dbReference type="PROSITE" id="PS50975"/>
    </source>
</evidence>
<dbReference type="PROSITE" id="PS50975">
    <property type="entry name" value="ATP_GRASP"/>
    <property type="match status" value="1"/>
</dbReference>
<protein>
    <recommendedName>
        <fullName evidence="4 14">Phosphoribosylamine--glycine ligase</fullName>
        <ecNumber evidence="4 14">6.3.4.13</ecNumber>
    </recommendedName>
    <alternativeName>
        <fullName evidence="14">GARS</fullName>
    </alternativeName>
    <alternativeName>
        <fullName evidence="12 14">Glycinamide ribonucleotide synthetase</fullName>
    </alternativeName>
    <alternativeName>
        <fullName evidence="13 14">Phosphoribosylglycinamide synthetase</fullName>
    </alternativeName>
</protein>
<dbReference type="Gene3D" id="3.30.470.20">
    <property type="entry name" value="ATP-grasp fold, B domain"/>
    <property type="match status" value="1"/>
</dbReference>
<evidence type="ECO:0000256" key="13">
    <source>
        <dbReference type="ARBA" id="ARBA00042864"/>
    </source>
</evidence>
<dbReference type="KEGG" id="adg:Adeg_0312"/>
<keyword evidence="6" id="KW-0479">Metal-binding</keyword>
<reference evidence="17 18" key="1">
    <citation type="submission" date="2009-10" db="EMBL/GenBank/DDBJ databases">
        <title>Complete sequence of chromosome of Ammonifex degensii KC4.</title>
        <authorList>
            <consortium name="US DOE Joint Genome Institute"/>
            <person name="Kerfeld C."/>
            <person name="Goodner B."/>
            <person name="Huber H."/>
            <person name="Stetter K."/>
            <person name="Lucas S."/>
            <person name="Copeland A."/>
            <person name="Lapidus A."/>
            <person name="Glavina del Rio T."/>
            <person name="Dalin E."/>
            <person name="Tice H."/>
            <person name="Bruce D."/>
            <person name="Goodwin L."/>
            <person name="Pitluck S."/>
            <person name="Saunders E."/>
            <person name="Brettin T."/>
            <person name="Detter J.C."/>
            <person name="Han C."/>
            <person name="Larimer F."/>
            <person name="Land M."/>
            <person name="Hauser L."/>
            <person name="Kyrpides N."/>
            <person name="Ovchinnikova G."/>
            <person name="Richardson P."/>
        </authorList>
    </citation>
    <scope>NUCLEOTIDE SEQUENCE [LARGE SCALE GENOMIC DNA]</scope>
    <source>
        <strain evidence="18">DSM 10501 / KC4</strain>
    </source>
</reference>
<dbReference type="EMBL" id="CP001785">
    <property type="protein sequence ID" value="ACX51475.1"/>
    <property type="molecule type" value="Genomic_DNA"/>
</dbReference>
<dbReference type="InterPro" id="IPR020562">
    <property type="entry name" value="PRibGlycinamide_synth_N"/>
</dbReference>
<dbReference type="Gene3D" id="3.40.50.20">
    <property type="match status" value="1"/>
</dbReference>
<dbReference type="InterPro" id="IPR020560">
    <property type="entry name" value="PRibGlycinamide_synth_C-dom"/>
</dbReference>
<comment type="cofactor">
    <cofactor evidence="2">
        <name>Mg(2+)</name>
        <dbReference type="ChEBI" id="CHEBI:18420"/>
    </cofactor>
</comment>
<evidence type="ECO:0000256" key="10">
    <source>
        <dbReference type="ARBA" id="ARBA00023211"/>
    </source>
</evidence>
<dbReference type="InterPro" id="IPR000115">
    <property type="entry name" value="PRibGlycinamide_synth"/>
</dbReference>
<dbReference type="Gene3D" id="3.30.1490.20">
    <property type="entry name" value="ATP-grasp fold, A domain"/>
    <property type="match status" value="1"/>
</dbReference>
<dbReference type="InterPro" id="IPR020561">
    <property type="entry name" value="PRibGlycinamid_synth_ATP-grasp"/>
</dbReference>
<dbReference type="GO" id="GO:0046872">
    <property type="term" value="F:metal ion binding"/>
    <property type="evidence" value="ECO:0007669"/>
    <property type="project" value="UniProtKB-KW"/>
</dbReference>
<dbReference type="Pfam" id="PF02844">
    <property type="entry name" value="GARS_N"/>
    <property type="match status" value="1"/>
</dbReference>
<evidence type="ECO:0000256" key="4">
    <source>
        <dbReference type="ARBA" id="ARBA00013255"/>
    </source>
</evidence>
<dbReference type="EC" id="6.3.4.13" evidence="4 14"/>
<evidence type="ECO:0000313" key="18">
    <source>
        <dbReference type="Proteomes" id="UP000002620"/>
    </source>
</evidence>
<dbReference type="HOGENOM" id="CLU_027420_3_1_9"/>
<evidence type="ECO:0000256" key="7">
    <source>
        <dbReference type="ARBA" id="ARBA00022741"/>
    </source>
</evidence>
<dbReference type="FunFam" id="3.40.50.20:FF:000006">
    <property type="entry name" value="Phosphoribosylamine--glycine ligase, chloroplastic"/>
    <property type="match status" value="1"/>
</dbReference>
<dbReference type="FunFam" id="3.30.1490.20:FF:000006">
    <property type="entry name" value="phosphoribosylamine--glycine ligase, chloroplastic-like"/>
    <property type="match status" value="1"/>
</dbReference>
<dbReference type="InterPro" id="IPR037123">
    <property type="entry name" value="PRibGlycinamide_synth_C_sf"/>
</dbReference>
<dbReference type="InterPro" id="IPR011054">
    <property type="entry name" value="Rudment_hybrid_motif"/>
</dbReference>
<evidence type="ECO:0000256" key="9">
    <source>
        <dbReference type="ARBA" id="ARBA00022840"/>
    </source>
</evidence>
<keyword evidence="18" id="KW-1185">Reference proteome</keyword>
<dbReference type="InterPro" id="IPR016185">
    <property type="entry name" value="PreATP-grasp_dom_sf"/>
</dbReference>
<comment type="pathway">
    <text evidence="3 14">Purine metabolism; IMP biosynthesis via de novo pathway; N(1)-(5-phospho-D-ribosyl)glycinamide from 5-phospho-alpha-D-ribose 1-diphosphate: step 2/2.</text>
</comment>
<dbReference type="Proteomes" id="UP000002620">
    <property type="component" value="Chromosome"/>
</dbReference>
<dbReference type="OrthoDB" id="9807240at2"/>
<dbReference type="PANTHER" id="PTHR43472">
    <property type="entry name" value="PHOSPHORIBOSYLAMINE--GLYCINE LIGASE"/>
    <property type="match status" value="1"/>
</dbReference>
<proteinExistence type="inferred from homology"/>
<dbReference type="GO" id="GO:0009113">
    <property type="term" value="P:purine nucleobase biosynthetic process"/>
    <property type="evidence" value="ECO:0007669"/>
    <property type="project" value="InterPro"/>
</dbReference>
<evidence type="ECO:0000256" key="5">
    <source>
        <dbReference type="ARBA" id="ARBA00022598"/>
    </source>
</evidence>
<dbReference type="AlphaFoldDB" id="C9RB48"/>
<keyword evidence="9 15" id="KW-0067">ATP-binding</keyword>
<dbReference type="SMART" id="SM01209">
    <property type="entry name" value="GARS_A"/>
    <property type="match status" value="1"/>
</dbReference>
<feature type="domain" description="ATP-grasp" evidence="16">
    <location>
        <begin position="107"/>
        <end position="313"/>
    </location>
</feature>
<dbReference type="eggNOG" id="COG0151">
    <property type="taxonomic scope" value="Bacteria"/>
</dbReference>
<comment type="cofactor">
    <cofactor evidence="1">
        <name>Mn(2+)</name>
        <dbReference type="ChEBI" id="CHEBI:29035"/>
    </cofactor>
</comment>
<evidence type="ECO:0000256" key="3">
    <source>
        <dbReference type="ARBA" id="ARBA00005174"/>
    </source>
</evidence>
<dbReference type="SUPFAM" id="SSF56059">
    <property type="entry name" value="Glutathione synthetase ATP-binding domain-like"/>
    <property type="match status" value="1"/>
</dbReference>
<dbReference type="GO" id="GO:0006189">
    <property type="term" value="P:'de novo' IMP biosynthetic process"/>
    <property type="evidence" value="ECO:0007669"/>
    <property type="project" value="UniProtKB-UniRule"/>
</dbReference>
<dbReference type="Gene3D" id="3.90.600.10">
    <property type="entry name" value="Phosphoribosylglycinamide synthetase, C-terminal domain"/>
    <property type="match status" value="1"/>
</dbReference>
<comment type="catalytic activity">
    <reaction evidence="14">
        <text>5-phospho-beta-D-ribosylamine + glycine + ATP = N(1)-(5-phospho-beta-D-ribosyl)glycinamide + ADP + phosphate + H(+)</text>
        <dbReference type="Rhea" id="RHEA:17453"/>
        <dbReference type="ChEBI" id="CHEBI:15378"/>
        <dbReference type="ChEBI" id="CHEBI:30616"/>
        <dbReference type="ChEBI" id="CHEBI:43474"/>
        <dbReference type="ChEBI" id="CHEBI:57305"/>
        <dbReference type="ChEBI" id="CHEBI:58681"/>
        <dbReference type="ChEBI" id="CHEBI:143788"/>
        <dbReference type="ChEBI" id="CHEBI:456216"/>
        <dbReference type="EC" id="6.3.4.13"/>
    </reaction>
</comment>
<dbReference type="FunFam" id="3.30.470.20:FF:000018">
    <property type="entry name" value="Trifunctional purine biosynthetic protein adenosine-3"/>
    <property type="match status" value="1"/>
</dbReference>
<dbReference type="Pfam" id="PF01071">
    <property type="entry name" value="GARS_A"/>
    <property type="match status" value="1"/>
</dbReference>
<dbReference type="RefSeq" id="WP_015738353.1">
    <property type="nucleotide sequence ID" value="NC_013385.1"/>
</dbReference>
<dbReference type="InterPro" id="IPR013815">
    <property type="entry name" value="ATP_grasp_subdomain_1"/>
</dbReference>
<organism evidence="17 18">
    <name type="scientific">Ammonifex degensii (strain DSM 10501 / KC4)</name>
    <dbReference type="NCBI Taxonomy" id="429009"/>
    <lineage>
        <taxon>Bacteria</taxon>
        <taxon>Bacillati</taxon>
        <taxon>Bacillota</taxon>
        <taxon>Clostridia</taxon>
        <taxon>Thermoanaerobacterales</taxon>
        <taxon>Thermoanaerobacteraceae</taxon>
        <taxon>Ammonifex</taxon>
    </lineage>
</organism>
<dbReference type="InterPro" id="IPR011761">
    <property type="entry name" value="ATP-grasp"/>
</dbReference>
<gene>
    <name evidence="14" type="primary">purD</name>
    <name evidence="17" type="ordered locus">Adeg_0312</name>
</gene>
<dbReference type="PROSITE" id="PS00184">
    <property type="entry name" value="GARS"/>
    <property type="match status" value="1"/>
</dbReference>
<dbReference type="PANTHER" id="PTHR43472:SF1">
    <property type="entry name" value="PHOSPHORIBOSYLAMINE--GLYCINE LIGASE, CHLOROPLASTIC"/>
    <property type="match status" value="1"/>
</dbReference>
<dbReference type="UniPathway" id="UPA00074">
    <property type="reaction ID" value="UER00125"/>
</dbReference>
<evidence type="ECO:0000256" key="15">
    <source>
        <dbReference type="PROSITE-ProRule" id="PRU00409"/>
    </source>
</evidence>
<evidence type="ECO:0000256" key="11">
    <source>
        <dbReference type="ARBA" id="ARBA00038345"/>
    </source>
</evidence>
<keyword evidence="8 14" id="KW-0658">Purine biosynthesis</keyword>
<evidence type="ECO:0000256" key="8">
    <source>
        <dbReference type="ARBA" id="ARBA00022755"/>
    </source>
</evidence>
<name>C9RB48_AMMDK</name>
<keyword evidence="7 15" id="KW-0547">Nucleotide-binding</keyword>
<dbReference type="Pfam" id="PF02843">
    <property type="entry name" value="GARS_C"/>
    <property type="match status" value="1"/>
</dbReference>
<dbReference type="STRING" id="429009.Adeg_0312"/>
<dbReference type="InterPro" id="IPR020559">
    <property type="entry name" value="PRibGlycinamide_synth_CS"/>
</dbReference>
<dbReference type="HAMAP" id="MF_00138">
    <property type="entry name" value="GARS"/>
    <property type="match status" value="1"/>
</dbReference>
<comment type="similarity">
    <text evidence="11 14">Belongs to the GARS family.</text>
</comment>
<evidence type="ECO:0000256" key="1">
    <source>
        <dbReference type="ARBA" id="ARBA00001936"/>
    </source>
</evidence>
<dbReference type="SUPFAM" id="SSF52440">
    <property type="entry name" value="PreATP-grasp domain"/>
    <property type="match status" value="1"/>
</dbReference>
<evidence type="ECO:0000256" key="2">
    <source>
        <dbReference type="ARBA" id="ARBA00001946"/>
    </source>
</evidence>
<accession>C9RB48</accession>
<keyword evidence="5 14" id="KW-0436">Ligase</keyword>
<sequence>MRVLVVGGGGREHALVWKLAQSSRVEKLFCAPGNAGIERLATCVPIKATDLEGLLAFARQEKIDLTVVGPEAPLAAGIVDLWEQAGLRIFGPSKQAAALEASKVFAKKLMQRYGIPTARAAIFTSPEEAKAYVRSLETPCVVKADGLAAGKGVVVAATVEEAEKAIEDMMVRRVFGTAGERVLIEEKLEGEEASVIALTDGKTVLPLLPAQDHKPVYDGDKGPNTGGMGAYAPAPMVDGAMLGRIQKEILEPAVRGLASEGIVYRGALYAGLMLTREGPKVLEFNVRFGDPEAQPLLYLLESDLLEALEAAIDGRLEDIKLSWYPGAAVCVVLAAAGYPGPARSGDEIKGLEELEEEEGIMVFHAGTRREGDRLLTAGGRVLGVTARGKDVREARERAYKAVERISFPGMHFRRDIGLKALKYLEG</sequence>
<evidence type="ECO:0000256" key="12">
    <source>
        <dbReference type="ARBA" id="ARBA00042242"/>
    </source>
</evidence>
<dbReference type="SUPFAM" id="SSF51246">
    <property type="entry name" value="Rudiment single hybrid motif"/>
    <property type="match status" value="1"/>
</dbReference>
<keyword evidence="10" id="KW-0464">Manganese</keyword>